<evidence type="ECO:0000256" key="1">
    <source>
        <dbReference type="SAM" id="Phobius"/>
    </source>
</evidence>
<accession>A0A318TJ72</accession>
<evidence type="ECO:0000313" key="2">
    <source>
        <dbReference type="EMBL" id="PYF04922.1"/>
    </source>
</evidence>
<dbReference type="RefSeq" id="WP_181418852.1">
    <property type="nucleotide sequence ID" value="NZ_QJTI01000002.1"/>
</dbReference>
<dbReference type="Proteomes" id="UP000248148">
    <property type="component" value="Unassembled WGS sequence"/>
</dbReference>
<dbReference type="EMBL" id="QJTI01000002">
    <property type="protein sequence ID" value="PYF04922.1"/>
    <property type="molecule type" value="Genomic_DNA"/>
</dbReference>
<reference evidence="2 3" key="1">
    <citation type="submission" date="2018-06" db="EMBL/GenBank/DDBJ databases">
        <title>Genomic Encyclopedia of Archaeal and Bacterial Type Strains, Phase II (KMG-II): from individual species to whole genera.</title>
        <authorList>
            <person name="Goeker M."/>
        </authorList>
    </citation>
    <scope>NUCLEOTIDE SEQUENCE [LARGE SCALE GENOMIC DNA]</scope>
    <source>
        <strain evidence="2 3">JCM 11668</strain>
    </source>
</reference>
<comment type="caution">
    <text evidence="2">The sequence shown here is derived from an EMBL/GenBank/DDBJ whole genome shotgun (WGS) entry which is preliminary data.</text>
</comment>
<keyword evidence="1" id="KW-0472">Membrane</keyword>
<evidence type="ECO:0000313" key="3">
    <source>
        <dbReference type="Proteomes" id="UP000248148"/>
    </source>
</evidence>
<protein>
    <submittedName>
        <fullName evidence="2">Uncharacterized protein</fullName>
    </submittedName>
</protein>
<keyword evidence="1" id="KW-1133">Transmembrane helix</keyword>
<sequence length="46" mass="4859">MSSFETTHETLSTQGPMRQLLATVTALIAVGMVLAPALGFVLLLVE</sequence>
<feature type="transmembrane region" description="Helical" evidence="1">
    <location>
        <begin position="20"/>
        <end position="45"/>
    </location>
</feature>
<name>A0A318TJ72_9BRAD</name>
<keyword evidence="3" id="KW-1185">Reference proteome</keyword>
<dbReference type="AlphaFoldDB" id="A0A318TJ72"/>
<proteinExistence type="predicted"/>
<organism evidence="2 3">
    <name type="scientific">Rhodopseudomonas faecalis</name>
    <dbReference type="NCBI Taxonomy" id="99655"/>
    <lineage>
        <taxon>Bacteria</taxon>
        <taxon>Pseudomonadati</taxon>
        <taxon>Pseudomonadota</taxon>
        <taxon>Alphaproteobacteria</taxon>
        <taxon>Hyphomicrobiales</taxon>
        <taxon>Nitrobacteraceae</taxon>
        <taxon>Rhodopseudomonas</taxon>
    </lineage>
</organism>
<keyword evidence="1" id="KW-0812">Transmembrane</keyword>
<gene>
    <name evidence="2" type="ORF">BJ122_102148</name>
</gene>